<evidence type="ECO:0000313" key="3">
    <source>
        <dbReference type="WBParaSite" id="nRc.2.0.1.t24900-RA"/>
    </source>
</evidence>
<organism evidence="2 3">
    <name type="scientific">Romanomermis culicivorax</name>
    <name type="common">Nematode worm</name>
    <dbReference type="NCBI Taxonomy" id="13658"/>
    <lineage>
        <taxon>Eukaryota</taxon>
        <taxon>Metazoa</taxon>
        <taxon>Ecdysozoa</taxon>
        <taxon>Nematoda</taxon>
        <taxon>Enoplea</taxon>
        <taxon>Dorylaimia</taxon>
        <taxon>Mermithida</taxon>
        <taxon>Mermithoidea</taxon>
        <taxon>Mermithidae</taxon>
        <taxon>Romanomermis</taxon>
    </lineage>
</organism>
<accession>A0A915JEF1</accession>
<feature type="compositionally biased region" description="Low complexity" evidence="1">
    <location>
        <begin position="63"/>
        <end position="72"/>
    </location>
</feature>
<dbReference type="AlphaFoldDB" id="A0A915JEF1"/>
<feature type="region of interest" description="Disordered" evidence="1">
    <location>
        <begin position="35"/>
        <end position="88"/>
    </location>
</feature>
<keyword evidence="2" id="KW-1185">Reference proteome</keyword>
<evidence type="ECO:0000313" key="2">
    <source>
        <dbReference type="Proteomes" id="UP000887565"/>
    </source>
</evidence>
<sequence>MLHDELHYLNCHCELDKHLTIGGCGSADLNAYSPGSSSLGSDVGCFEQQQQQQQQKSGKSSVNNENNNNRNNNNKHKRNKKQTATLVL</sequence>
<protein>
    <submittedName>
        <fullName evidence="3">Uncharacterized protein</fullName>
    </submittedName>
</protein>
<name>A0A915JEF1_ROMCU</name>
<dbReference type="WBParaSite" id="nRc.2.0.1.t24900-RA">
    <property type="protein sequence ID" value="nRc.2.0.1.t24900-RA"/>
    <property type="gene ID" value="nRc.2.0.1.g24900"/>
</dbReference>
<reference evidence="3" key="1">
    <citation type="submission" date="2022-11" db="UniProtKB">
        <authorList>
            <consortium name="WormBaseParasite"/>
        </authorList>
    </citation>
    <scope>IDENTIFICATION</scope>
</reference>
<evidence type="ECO:0000256" key="1">
    <source>
        <dbReference type="SAM" id="MobiDB-lite"/>
    </source>
</evidence>
<proteinExistence type="predicted"/>
<dbReference type="Proteomes" id="UP000887565">
    <property type="component" value="Unplaced"/>
</dbReference>